<feature type="region of interest" description="Disordered" evidence="1">
    <location>
        <begin position="111"/>
        <end position="139"/>
    </location>
</feature>
<name>A0A8S5MCC0_9CAUD</name>
<feature type="region of interest" description="Disordered" evidence="1">
    <location>
        <begin position="155"/>
        <end position="206"/>
    </location>
</feature>
<protein>
    <submittedName>
        <fullName evidence="2">Lower collar protein</fullName>
    </submittedName>
</protein>
<feature type="compositionally biased region" description="Polar residues" evidence="1">
    <location>
        <begin position="186"/>
        <end position="196"/>
    </location>
</feature>
<evidence type="ECO:0000313" key="2">
    <source>
        <dbReference type="EMBL" id="DAD79985.1"/>
    </source>
</evidence>
<reference evidence="2" key="1">
    <citation type="journal article" date="2021" name="Proc. Natl. Acad. Sci. U.S.A.">
        <title>A Catalog of Tens of Thousands of Viruses from Human Metagenomes Reveals Hidden Associations with Chronic Diseases.</title>
        <authorList>
            <person name="Tisza M.J."/>
            <person name="Buck C.B."/>
        </authorList>
    </citation>
    <scope>NUCLEOTIDE SEQUENCE</scope>
    <source>
        <strain evidence="2">Cty0j11</strain>
    </source>
</reference>
<feature type="compositionally biased region" description="Low complexity" evidence="1">
    <location>
        <begin position="169"/>
        <end position="185"/>
    </location>
</feature>
<proteinExistence type="predicted"/>
<evidence type="ECO:0000256" key="1">
    <source>
        <dbReference type="SAM" id="MobiDB-lite"/>
    </source>
</evidence>
<sequence>MAKYTTQLRTIIEYNSTAGKPITDRIKEAAPKIFDFDFPMWLESYRETLEYKILLHYFSNEIGFETVGLWKLYLNQRLNEIMPYYNDVYLTTTDKFSSAYDMDVTETLQRTLTGADNTSTEVNGESTDNTTTTATDNTQQLNSNYPQAQVEGNQNNLFYGTTGTNEDATSNSNTQNQGTNKTNSKSQGNSHTTEQHTIQRKGITGSRTPWEIAQSYRNSIINIDVQVINALKDLFMMIY</sequence>
<accession>A0A8S5MCC0</accession>
<feature type="compositionally biased region" description="Low complexity" evidence="1">
    <location>
        <begin position="127"/>
        <end position="138"/>
    </location>
</feature>
<feature type="compositionally biased region" description="Polar residues" evidence="1">
    <location>
        <begin position="111"/>
        <end position="126"/>
    </location>
</feature>
<organism evidence="2">
    <name type="scientific">Podoviridae sp. cty0j11</name>
    <dbReference type="NCBI Taxonomy" id="2826592"/>
    <lineage>
        <taxon>Viruses</taxon>
        <taxon>Duplodnaviria</taxon>
        <taxon>Heunggongvirae</taxon>
        <taxon>Uroviricota</taxon>
        <taxon>Caudoviricetes</taxon>
    </lineage>
</organism>
<dbReference type="EMBL" id="BK014877">
    <property type="protein sequence ID" value="DAD79985.1"/>
    <property type="molecule type" value="Genomic_DNA"/>
</dbReference>
<feature type="compositionally biased region" description="Polar residues" evidence="1">
    <location>
        <begin position="155"/>
        <end position="168"/>
    </location>
</feature>